<sequence length="116" mass="12690">MPAKRLVSLFSSSAFDSSSPLFRLRSEQSLLLDAFEAAYGLSFDKSISTAPEFSGQNQSSDQNGTSVPCQSIGSWKDSPLLRTLKLLRAGELPLHLVDACLVARYLYNLAIDAFDK</sequence>
<dbReference type="EMBL" id="CAAALY010001808">
    <property type="protein sequence ID" value="VEL07471.1"/>
    <property type="molecule type" value="Genomic_DNA"/>
</dbReference>
<keyword evidence="2" id="KW-1185">Reference proteome</keyword>
<reference evidence="1" key="1">
    <citation type="submission" date="2018-11" db="EMBL/GenBank/DDBJ databases">
        <authorList>
            <consortium name="Pathogen Informatics"/>
        </authorList>
    </citation>
    <scope>NUCLEOTIDE SEQUENCE</scope>
</reference>
<accession>A0A3S4ZYL2</accession>
<comment type="caution">
    <text evidence="1">The sequence shown here is derived from an EMBL/GenBank/DDBJ whole genome shotgun (WGS) entry which is preliminary data.</text>
</comment>
<gene>
    <name evidence="1" type="ORF">PXEA_LOCUS911</name>
</gene>
<proteinExistence type="predicted"/>
<evidence type="ECO:0000313" key="2">
    <source>
        <dbReference type="Proteomes" id="UP000784294"/>
    </source>
</evidence>
<organism evidence="1 2">
    <name type="scientific">Protopolystoma xenopodis</name>
    <dbReference type="NCBI Taxonomy" id="117903"/>
    <lineage>
        <taxon>Eukaryota</taxon>
        <taxon>Metazoa</taxon>
        <taxon>Spiralia</taxon>
        <taxon>Lophotrochozoa</taxon>
        <taxon>Platyhelminthes</taxon>
        <taxon>Monogenea</taxon>
        <taxon>Polyopisthocotylea</taxon>
        <taxon>Polystomatidea</taxon>
        <taxon>Polystomatidae</taxon>
        <taxon>Protopolystoma</taxon>
    </lineage>
</organism>
<protein>
    <submittedName>
        <fullName evidence="1">Uncharacterized protein</fullName>
    </submittedName>
</protein>
<name>A0A3S4ZYL2_9PLAT</name>
<evidence type="ECO:0000313" key="1">
    <source>
        <dbReference type="EMBL" id="VEL07471.1"/>
    </source>
</evidence>
<dbReference type="AlphaFoldDB" id="A0A3S4ZYL2"/>
<dbReference type="Proteomes" id="UP000784294">
    <property type="component" value="Unassembled WGS sequence"/>
</dbReference>